<dbReference type="Proteomes" id="UP000830115">
    <property type="component" value="Chromosome"/>
</dbReference>
<comment type="pathway">
    <text evidence="1">Lipid metabolism.</text>
</comment>
<proteinExistence type="predicted"/>
<dbReference type="PANTHER" id="PTHR10434:SF64">
    <property type="entry name" value="1-ACYL-SN-GLYCEROL-3-PHOSPHATE ACYLTRANSFERASE-RELATED"/>
    <property type="match status" value="1"/>
</dbReference>
<keyword evidence="9" id="KW-1185">Reference proteome</keyword>
<dbReference type="GO" id="GO:0016746">
    <property type="term" value="F:acyltransferase activity"/>
    <property type="evidence" value="ECO:0007669"/>
    <property type="project" value="UniProtKB-KW"/>
</dbReference>
<keyword evidence="5 8" id="KW-0012">Acyltransferase</keyword>
<evidence type="ECO:0000313" key="9">
    <source>
        <dbReference type="Proteomes" id="UP000830115"/>
    </source>
</evidence>
<evidence type="ECO:0000313" key="8">
    <source>
        <dbReference type="EMBL" id="UQA95862.1"/>
    </source>
</evidence>
<sequence>MNGPWDVWSACTPDCAAHAVPRVRPVETALRCAAFARAVRRALTDGERMADPVRLRSHARALLTALGIRREGTAERLAAPVAAGGPGTLIVVNHISWLDIPALLAVEPVTLLAKREVGGWPIVGGLARRAGTHFIDRENPRQLPFSVRELTELLDSGRSVAVFPQATTWCTAEQGVFRRATFQAAIDAGAPVRPVTLRYSQQGIPSTVAAFCGEDTFAASLRRVLAARALTLHLTAHPPLTADGDGLGRRWLARRAESAVLGGRAPTEPVDRGPVRGLPSPRTREPVADRHV</sequence>
<evidence type="ECO:0000256" key="2">
    <source>
        <dbReference type="ARBA" id="ARBA00022516"/>
    </source>
</evidence>
<reference evidence="8" key="1">
    <citation type="submission" date="2021-10" db="EMBL/GenBank/DDBJ databases">
        <title>Streptomyces nigrumlapis sp.nov.,an antimicrobial producing actinobacterium isolated from Black Gobi rocks.</title>
        <authorList>
            <person name="Wen Y."/>
            <person name="Zhang W."/>
            <person name="Liu X.G."/>
        </authorList>
    </citation>
    <scope>NUCLEOTIDE SEQUENCE</scope>
    <source>
        <strain evidence="8">ST13-2-2</strain>
    </source>
</reference>
<feature type="region of interest" description="Disordered" evidence="6">
    <location>
        <begin position="262"/>
        <end position="292"/>
    </location>
</feature>
<keyword evidence="2" id="KW-0444">Lipid biosynthesis</keyword>
<gene>
    <name evidence="8" type="ORF">K9S39_31910</name>
</gene>
<dbReference type="SUPFAM" id="SSF69593">
    <property type="entry name" value="Glycerol-3-phosphate (1)-acyltransferase"/>
    <property type="match status" value="1"/>
</dbReference>
<name>A0ABY4MDQ9_9ACTN</name>
<protein>
    <submittedName>
        <fullName evidence="8">1-acyl-sn-glycerol-3-phosphate acyltransferase</fullName>
    </submittedName>
</protein>
<accession>A0ABY4MDQ9</accession>
<keyword evidence="3" id="KW-0808">Transferase</keyword>
<dbReference type="InterPro" id="IPR002123">
    <property type="entry name" value="Plipid/glycerol_acylTrfase"/>
</dbReference>
<evidence type="ECO:0000256" key="6">
    <source>
        <dbReference type="SAM" id="MobiDB-lite"/>
    </source>
</evidence>
<dbReference type="RefSeq" id="WP_248866773.1">
    <property type="nucleotide sequence ID" value="NZ_CP086322.1"/>
</dbReference>
<evidence type="ECO:0000256" key="1">
    <source>
        <dbReference type="ARBA" id="ARBA00005189"/>
    </source>
</evidence>
<feature type="compositionally biased region" description="Basic and acidic residues" evidence="6">
    <location>
        <begin position="282"/>
        <end position="292"/>
    </location>
</feature>
<evidence type="ECO:0000256" key="5">
    <source>
        <dbReference type="ARBA" id="ARBA00023315"/>
    </source>
</evidence>
<evidence type="ECO:0000256" key="3">
    <source>
        <dbReference type="ARBA" id="ARBA00022679"/>
    </source>
</evidence>
<evidence type="ECO:0000259" key="7">
    <source>
        <dbReference type="SMART" id="SM00563"/>
    </source>
</evidence>
<dbReference type="SMART" id="SM00563">
    <property type="entry name" value="PlsC"/>
    <property type="match status" value="1"/>
</dbReference>
<feature type="domain" description="Phospholipid/glycerol acyltransferase" evidence="7">
    <location>
        <begin position="88"/>
        <end position="200"/>
    </location>
</feature>
<dbReference type="CDD" id="cd07989">
    <property type="entry name" value="LPLAT_AGPAT-like"/>
    <property type="match status" value="1"/>
</dbReference>
<evidence type="ECO:0000256" key="4">
    <source>
        <dbReference type="ARBA" id="ARBA00023098"/>
    </source>
</evidence>
<dbReference type="Pfam" id="PF01553">
    <property type="entry name" value="Acyltransferase"/>
    <property type="match status" value="1"/>
</dbReference>
<dbReference type="EMBL" id="CP086322">
    <property type="protein sequence ID" value="UQA95862.1"/>
    <property type="molecule type" value="Genomic_DNA"/>
</dbReference>
<keyword evidence="4" id="KW-0443">Lipid metabolism</keyword>
<dbReference type="PANTHER" id="PTHR10434">
    <property type="entry name" value="1-ACYL-SN-GLYCEROL-3-PHOSPHATE ACYLTRANSFERASE"/>
    <property type="match status" value="1"/>
</dbReference>
<organism evidence="8 9">
    <name type="scientific">Streptomyces halobius</name>
    <dbReference type="NCBI Taxonomy" id="2879846"/>
    <lineage>
        <taxon>Bacteria</taxon>
        <taxon>Bacillati</taxon>
        <taxon>Actinomycetota</taxon>
        <taxon>Actinomycetes</taxon>
        <taxon>Kitasatosporales</taxon>
        <taxon>Streptomycetaceae</taxon>
        <taxon>Streptomyces</taxon>
    </lineage>
</organism>